<dbReference type="InterPro" id="IPR013785">
    <property type="entry name" value="Aldolase_TIM"/>
</dbReference>
<comment type="cofactor">
    <cofactor evidence="6">
        <name>[4Fe-4S] cluster</name>
        <dbReference type="ChEBI" id="CHEBI:49883"/>
    </cofactor>
    <text evidence="6">Binds 1 [4Fe-4S] cluster. The cluster is coordinated with 3 cysteines and an exchangeable S-adenosyl-L-methionine.</text>
</comment>
<evidence type="ECO:0000256" key="1">
    <source>
        <dbReference type="ARBA" id="ARBA00022485"/>
    </source>
</evidence>
<dbReference type="InterPro" id="IPR058240">
    <property type="entry name" value="rSAM_sf"/>
</dbReference>
<feature type="binding site" evidence="6">
    <location>
        <position position="71"/>
    </location>
    <ligand>
        <name>[4Fe-4S] cluster</name>
        <dbReference type="ChEBI" id="CHEBI:49883"/>
        <note>4Fe-4S-S-AdoMet</note>
    </ligand>
</feature>
<sequence>MEEFECRNKQQGFSMGSCRVEFNGQHAPACQVTLRQQDKETARLITSVHLSRPENYLSIYQSGCNFSCRKCHSWYFSKVKDGKWYTPQEILKEAMAYDASVTLVEPRDKATTWHAHDTCRCCGSCVVYGERSSSCPGVLAPEAITMSPQGFGPVRNIAAFTGGDLVCCPEFYGECAQLIHAHTNLWLLIETNGHGLTPQNLDYLQGSGVDAFWLDIKAFDGKKHKWLTGCSNKYILNLPAEILKRNFVLEVLSLYIPGLVEADDLEKIARLLAGVDPTIPFTILAFFPEYRMKDFRSPTVYEMVDAYERSKDAGLQNIRLGNLGVFAHTQKDQQYLMDHVDKDAY</sequence>
<dbReference type="PIRSF" id="PIRSF004869">
    <property type="entry name" value="PflX_prd"/>
    <property type="match status" value="1"/>
</dbReference>
<dbReference type="PANTHER" id="PTHR30352:SF5">
    <property type="entry name" value="PYRUVATE FORMATE-LYASE 1-ACTIVATING ENZYME"/>
    <property type="match status" value="1"/>
</dbReference>
<dbReference type="Proteomes" id="UP000605201">
    <property type="component" value="Unassembled WGS sequence"/>
</dbReference>
<dbReference type="InterPro" id="IPR016431">
    <property type="entry name" value="Pyrv-formate_lyase-activ_prd"/>
</dbReference>
<dbReference type="SFLD" id="SFLDS00029">
    <property type="entry name" value="Radical_SAM"/>
    <property type="match status" value="1"/>
</dbReference>
<gene>
    <name evidence="7" type="ORF">H8D96_13945</name>
</gene>
<dbReference type="Gene3D" id="3.20.20.70">
    <property type="entry name" value="Aldolase class I"/>
    <property type="match status" value="1"/>
</dbReference>
<feature type="binding site" evidence="6">
    <location>
        <position position="64"/>
    </location>
    <ligand>
        <name>[4Fe-4S] cluster</name>
        <dbReference type="ChEBI" id="CHEBI:49883"/>
        <note>4Fe-4S-S-AdoMet</note>
    </ligand>
</feature>
<evidence type="ECO:0000256" key="4">
    <source>
        <dbReference type="ARBA" id="ARBA00023004"/>
    </source>
</evidence>
<comment type="caution">
    <text evidence="7">The sequence shown here is derived from an EMBL/GenBank/DDBJ whole genome shotgun (WGS) entry which is preliminary data.</text>
</comment>
<keyword evidence="5 6" id="KW-0411">Iron-sulfur</keyword>
<dbReference type="InterPro" id="IPR034457">
    <property type="entry name" value="Organic_radical-activating"/>
</dbReference>
<proteinExistence type="predicted"/>
<dbReference type="PANTHER" id="PTHR30352">
    <property type="entry name" value="PYRUVATE FORMATE-LYASE-ACTIVATING ENZYME"/>
    <property type="match status" value="1"/>
</dbReference>
<dbReference type="GO" id="GO:0051539">
    <property type="term" value="F:4 iron, 4 sulfur cluster binding"/>
    <property type="evidence" value="ECO:0007669"/>
    <property type="project" value="UniProtKB-KW"/>
</dbReference>
<dbReference type="GO" id="GO:0003824">
    <property type="term" value="F:catalytic activity"/>
    <property type="evidence" value="ECO:0007669"/>
    <property type="project" value="InterPro"/>
</dbReference>
<accession>A0A8J6TL96</accession>
<keyword evidence="4 6" id="KW-0408">Iron</keyword>
<dbReference type="GO" id="GO:0046872">
    <property type="term" value="F:metal ion binding"/>
    <property type="evidence" value="ECO:0007669"/>
    <property type="project" value="UniProtKB-KW"/>
</dbReference>
<feature type="binding site" evidence="6">
    <location>
        <position position="68"/>
    </location>
    <ligand>
        <name>[4Fe-4S] cluster</name>
        <dbReference type="ChEBI" id="CHEBI:49883"/>
        <note>4Fe-4S-S-AdoMet</note>
    </ligand>
</feature>
<evidence type="ECO:0000313" key="7">
    <source>
        <dbReference type="EMBL" id="MBC8433009.1"/>
    </source>
</evidence>
<dbReference type="InterPro" id="IPR007197">
    <property type="entry name" value="rSAM"/>
</dbReference>
<dbReference type="CDD" id="cd01335">
    <property type="entry name" value="Radical_SAM"/>
    <property type="match status" value="1"/>
</dbReference>
<evidence type="ECO:0000256" key="3">
    <source>
        <dbReference type="ARBA" id="ARBA00022723"/>
    </source>
</evidence>
<organism evidence="7 8">
    <name type="scientific">Candidatus Desulfatibia vada</name>
    <dbReference type="NCBI Taxonomy" id="2841696"/>
    <lineage>
        <taxon>Bacteria</taxon>
        <taxon>Pseudomonadati</taxon>
        <taxon>Thermodesulfobacteriota</taxon>
        <taxon>Desulfobacteria</taxon>
        <taxon>Desulfobacterales</taxon>
        <taxon>Desulfobacterales incertae sedis</taxon>
        <taxon>Candidatus Desulfatibia</taxon>
    </lineage>
</organism>
<evidence type="ECO:0000313" key="8">
    <source>
        <dbReference type="Proteomes" id="UP000605201"/>
    </source>
</evidence>
<evidence type="ECO:0000256" key="5">
    <source>
        <dbReference type="ARBA" id="ARBA00023014"/>
    </source>
</evidence>
<protein>
    <submittedName>
        <fullName evidence="7">Radical SAM protein</fullName>
    </submittedName>
</protein>
<keyword evidence="3 6" id="KW-0479">Metal-binding</keyword>
<evidence type="ECO:0000256" key="6">
    <source>
        <dbReference type="PIRSR" id="PIRSR004869-50"/>
    </source>
</evidence>
<keyword evidence="1" id="KW-0004">4Fe-4S</keyword>
<dbReference type="EMBL" id="JACNIG010000262">
    <property type="protein sequence ID" value="MBC8433009.1"/>
    <property type="molecule type" value="Genomic_DNA"/>
</dbReference>
<keyword evidence="2 6" id="KW-0949">S-adenosyl-L-methionine</keyword>
<evidence type="ECO:0000256" key="2">
    <source>
        <dbReference type="ARBA" id="ARBA00022691"/>
    </source>
</evidence>
<name>A0A8J6TL96_9BACT</name>
<dbReference type="AlphaFoldDB" id="A0A8J6TL96"/>
<reference evidence="7 8" key="1">
    <citation type="submission" date="2020-08" db="EMBL/GenBank/DDBJ databases">
        <title>Bridging the membrane lipid divide: bacteria of the FCB group superphylum have the potential to synthesize archaeal ether lipids.</title>
        <authorList>
            <person name="Villanueva L."/>
            <person name="Von Meijenfeldt F.A.B."/>
            <person name="Westbye A.B."/>
            <person name="Yadav S."/>
            <person name="Hopmans E.C."/>
            <person name="Dutilh B.E."/>
            <person name="Sinninghe Damste J.S."/>
        </authorList>
    </citation>
    <scope>NUCLEOTIDE SEQUENCE [LARGE SCALE GENOMIC DNA]</scope>
    <source>
        <strain evidence="7">NIOZ-UU17</strain>
    </source>
</reference>
<dbReference type="SUPFAM" id="SSF102114">
    <property type="entry name" value="Radical SAM enzymes"/>
    <property type="match status" value="1"/>
</dbReference>